<evidence type="ECO:0000313" key="7">
    <source>
        <dbReference type="EMBL" id="POZ89981.1"/>
    </source>
</evidence>
<dbReference type="Gene3D" id="3.20.20.70">
    <property type="entry name" value="Aldolase class I"/>
    <property type="match status" value="1"/>
</dbReference>
<dbReference type="Pfam" id="PF00701">
    <property type="entry name" value="DHDPS"/>
    <property type="match status" value="1"/>
</dbReference>
<comment type="caution">
    <text evidence="7">The sequence shown here is derived from an EMBL/GenBank/DDBJ whole genome shotgun (WGS) entry which is preliminary data.</text>
</comment>
<dbReference type="InterPro" id="IPR020625">
    <property type="entry name" value="Schiff_base-form_aldolases_AS"/>
</dbReference>
<sequence>MNYEIITPVVTAFNKNEEIDYKANERIIDFLIEGGVNGILVLGSAGEFTGLSYEEKKDFFKFYSEYVDGRIDLYAGTGCMSFDEVVTLSNDVKNLNYKGAVVIGPYYYNLDQEKIFIYYDKLAKSVNGSVYLYNFPARTGYSINHKTIKKLINNNTNIIGLKDSVSEPVHTNLCILETREDNFNVFSGFDDQFLYNIAAGGKGCISALSNIVPEIWSELVKASNEGYFDKSINYQSLIQELMPLYNMDSNFSYLFKLLMVYRGVELNPTAIFPFNQIDKNIINKSKDILDAVLEKFNKIKN</sequence>
<dbReference type="GO" id="GO:0008840">
    <property type="term" value="F:4-hydroxy-tetrahydrodipicolinate synthase activity"/>
    <property type="evidence" value="ECO:0007669"/>
    <property type="project" value="TreeGrafter"/>
</dbReference>
<reference evidence="7 8" key="1">
    <citation type="submission" date="2014-01" db="EMBL/GenBank/DDBJ databases">
        <title>Comparative genomics of Petrotoga.</title>
        <authorList>
            <person name="Chow K."/>
            <person name="Charchuk R."/>
            <person name="Nesbo C.L."/>
        </authorList>
    </citation>
    <scope>NUCLEOTIDE SEQUENCE [LARGE SCALE GENOMIC DNA]</scope>
    <source>
        <strain evidence="7 8">DSM 16923</strain>
    </source>
</reference>
<evidence type="ECO:0000256" key="2">
    <source>
        <dbReference type="ARBA" id="ARBA00023239"/>
    </source>
</evidence>
<evidence type="ECO:0000256" key="4">
    <source>
        <dbReference type="PIRNR" id="PIRNR001365"/>
    </source>
</evidence>
<evidence type="ECO:0000313" key="8">
    <source>
        <dbReference type="Proteomes" id="UP000236950"/>
    </source>
</evidence>
<accession>A0A2S5EAA3</accession>
<organism evidence="7 8">
    <name type="scientific">Petrotoga halophila DSM 16923</name>
    <dbReference type="NCBI Taxonomy" id="1122953"/>
    <lineage>
        <taxon>Bacteria</taxon>
        <taxon>Thermotogati</taxon>
        <taxon>Thermotogota</taxon>
        <taxon>Thermotogae</taxon>
        <taxon>Petrotogales</taxon>
        <taxon>Petrotogaceae</taxon>
        <taxon>Petrotoga</taxon>
    </lineage>
</organism>
<evidence type="ECO:0000256" key="6">
    <source>
        <dbReference type="PIRSR" id="PIRSR001365-2"/>
    </source>
</evidence>
<dbReference type="PANTHER" id="PTHR12128:SF66">
    <property type="entry name" value="4-HYDROXY-2-OXOGLUTARATE ALDOLASE, MITOCHONDRIAL"/>
    <property type="match status" value="1"/>
</dbReference>
<dbReference type="GO" id="GO:0044281">
    <property type="term" value="P:small molecule metabolic process"/>
    <property type="evidence" value="ECO:0007669"/>
    <property type="project" value="UniProtKB-ARBA"/>
</dbReference>
<keyword evidence="8" id="KW-1185">Reference proteome</keyword>
<keyword evidence="3" id="KW-0704">Schiff base</keyword>
<dbReference type="PANTHER" id="PTHR12128">
    <property type="entry name" value="DIHYDRODIPICOLINATE SYNTHASE"/>
    <property type="match status" value="1"/>
</dbReference>
<dbReference type="InterPro" id="IPR002220">
    <property type="entry name" value="DapA-like"/>
</dbReference>
<gene>
    <name evidence="7" type="ORF">AA81_12025</name>
</gene>
<feature type="active site" description="Proton donor/acceptor" evidence="5">
    <location>
        <position position="133"/>
    </location>
</feature>
<evidence type="ECO:0000256" key="5">
    <source>
        <dbReference type="PIRSR" id="PIRSR001365-1"/>
    </source>
</evidence>
<dbReference type="SMART" id="SM01130">
    <property type="entry name" value="DHDPS"/>
    <property type="match status" value="1"/>
</dbReference>
<evidence type="ECO:0008006" key="9">
    <source>
        <dbReference type="Google" id="ProtNLM"/>
    </source>
</evidence>
<dbReference type="EMBL" id="JALY01000254">
    <property type="protein sequence ID" value="POZ89981.1"/>
    <property type="molecule type" value="Genomic_DNA"/>
</dbReference>
<dbReference type="InterPro" id="IPR013785">
    <property type="entry name" value="Aldolase_TIM"/>
</dbReference>
<dbReference type="RefSeq" id="WP_103899188.1">
    <property type="nucleotide sequence ID" value="NZ_JALY01000254.1"/>
</dbReference>
<feature type="binding site" evidence="6">
    <location>
        <position position="205"/>
    </location>
    <ligand>
        <name>pyruvate</name>
        <dbReference type="ChEBI" id="CHEBI:15361"/>
    </ligand>
</feature>
<dbReference type="SUPFAM" id="SSF51569">
    <property type="entry name" value="Aldolase"/>
    <property type="match status" value="1"/>
</dbReference>
<keyword evidence="2 4" id="KW-0456">Lyase</keyword>
<protein>
    <recommendedName>
        <fullName evidence="9">Dihydrodipicolinate synthase</fullName>
    </recommendedName>
</protein>
<dbReference type="PIRSF" id="PIRSF001365">
    <property type="entry name" value="DHDPS"/>
    <property type="match status" value="1"/>
</dbReference>
<comment type="similarity">
    <text evidence="1 4">Belongs to the DapA family.</text>
</comment>
<dbReference type="PRINTS" id="PR00146">
    <property type="entry name" value="DHPICSNTHASE"/>
</dbReference>
<feature type="active site" description="Schiff-base intermediate with substrate" evidence="5">
    <location>
        <position position="162"/>
    </location>
</feature>
<evidence type="ECO:0000256" key="3">
    <source>
        <dbReference type="ARBA" id="ARBA00023270"/>
    </source>
</evidence>
<dbReference type="PROSITE" id="PS00666">
    <property type="entry name" value="DHDPS_2"/>
    <property type="match status" value="1"/>
</dbReference>
<dbReference type="Proteomes" id="UP000236950">
    <property type="component" value="Unassembled WGS sequence"/>
</dbReference>
<name>A0A2S5EAA3_9BACT</name>
<evidence type="ECO:0000256" key="1">
    <source>
        <dbReference type="ARBA" id="ARBA00007592"/>
    </source>
</evidence>
<dbReference type="AlphaFoldDB" id="A0A2S5EAA3"/>
<proteinExistence type="inferred from homology"/>
<dbReference type="CDD" id="cd00408">
    <property type="entry name" value="DHDPS-like"/>
    <property type="match status" value="1"/>
</dbReference>